<feature type="domain" description="Major facilitator superfamily (MFS) profile" evidence="8">
    <location>
        <begin position="52"/>
        <end position="550"/>
    </location>
</feature>
<dbReference type="Proteomes" id="UP001285441">
    <property type="component" value="Unassembled WGS sequence"/>
</dbReference>
<dbReference type="PANTHER" id="PTHR23501:SF191">
    <property type="entry name" value="VACUOLAR BASIC AMINO ACID TRANSPORTER 4"/>
    <property type="match status" value="1"/>
</dbReference>
<feature type="transmembrane region" description="Helical" evidence="7">
    <location>
        <begin position="49"/>
        <end position="74"/>
    </location>
</feature>
<feature type="transmembrane region" description="Helical" evidence="7">
    <location>
        <begin position="86"/>
        <end position="104"/>
    </location>
</feature>
<keyword evidence="4 7" id="KW-1133">Transmembrane helix</keyword>
<feature type="region of interest" description="Disordered" evidence="6">
    <location>
        <begin position="1"/>
        <end position="21"/>
    </location>
</feature>
<dbReference type="GO" id="GO:0000329">
    <property type="term" value="C:fungal-type vacuole membrane"/>
    <property type="evidence" value="ECO:0007669"/>
    <property type="project" value="TreeGrafter"/>
</dbReference>
<keyword evidence="5 7" id="KW-0472">Membrane</keyword>
<keyword evidence="3 7" id="KW-0812">Transmembrane</keyword>
<feature type="transmembrane region" description="Helical" evidence="7">
    <location>
        <begin position="253"/>
        <end position="272"/>
    </location>
</feature>
<dbReference type="PANTHER" id="PTHR23501">
    <property type="entry name" value="MAJOR FACILITATOR SUPERFAMILY"/>
    <property type="match status" value="1"/>
</dbReference>
<evidence type="ECO:0000313" key="9">
    <source>
        <dbReference type="EMBL" id="KAK3387989.1"/>
    </source>
</evidence>
<feature type="transmembrane region" description="Helical" evidence="7">
    <location>
        <begin position="149"/>
        <end position="170"/>
    </location>
</feature>
<dbReference type="PROSITE" id="PS50850">
    <property type="entry name" value="MFS"/>
    <property type="match status" value="1"/>
</dbReference>
<proteinExistence type="predicted"/>
<evidence type="ECO:0000256" key="7">
    <source>
        <dbReference type="SAM" id="Phobius"/>
    </source>
</evidence>
<evidence type="ECO:0000259" key="8">
    <source>
        <dbReference type="PROSITE" id="PS50850"/>
    </source>
</evidence>
<feature type="transmembrane region" description="Helical" evidence="7">
    <location>
        <begin position="213"/>
        <end position="233"/>
    </location>
</feature>
<dbReference type="InterPro" id="IPR011701">
    <property type="entry name" value="MFS"/>
</dbReference>
<evidence type="ECO:0000256" key="3">
    <source>
        <dbReference type="ARBA" id="ARBA00022692"/>
    </source>
</evidence>
<feature type="transmembrane region" description="Helical" evidence="7">
    <location>
        <begin position="387"/>
        <end position="409"/>
    </location>
</feature>
<feature type="transmembrane region" description="Helical" evidence="7">
    <location>
        <begin position="362"/>
        <end position="380"/>
    </location>
</feature>
<comment type="caution">
    <text evidence="9">The sequence shown here is derived from an EMBL/GenBank/DDBJ whole genome shotgun (WGS) entry which is preliminary data.</text>
</comment>
<reference evidence="9" key="2">
    <citation type="submission" date="2023-06" db="EMBL/GenBank/DDBJ databases">
        <authorList>
            <consortium name="Lawrence Berkeley National Laboratory"/>
            <person name="Haridas S."/>
            <person name="Hensen N."/>
            <person name="Bonometti L."/>
            <person name="Westerberg I."/>
            <person name="Brannstrom I.O."/>
            <person name="Guillou S."/>
            <person name="Cros-Aarteil S."/>
            <person name="Calhoun S."/>
            <person name="Kuo A."/>
            <person name="Mondo S."/>
            <person name="Pangilinan J."/>
            <person name="Riley R."/>
            <person name="LaButti K."/>
            <person name="Andreopoulos B."/>
            <person name="Lipzen A."/>
            <person name="Chen C."/>
            <person name="Yanf M."/>
            <person name="Daum C."/>
            <person name="Ng V."/>
            <person name="Clum A."/>
            <person name="Steindorff A."/>
            <person name="Ohm R."/>
            <person name="Martin F."/>
            <person name="Silar P."/>
            <person name="Natvig D."/>
            <person name="Lalanne C."/>
            <person name="Gautier V."/>
            <person name="Ament-velasquez S.L."/>
            <person name="Kruys A."/>
            <person name="Hutchinson M.I."/>
            <person name="Powell A.J."/>
            <person name="Barry K."/>
            <person name="Miller A.N."/>
            <person name="Grigoriev I.V."/>
            <person name="Debuchy R."/>
            <person name="Gladieux P."/>
            <person name="Thoren M.H."/>
            <person name="Johannesson H."/>
        </authorList>
    </citation>
    <scope>NUCLEOTIDE SEQUENCE</scope>
    <source>
        <strain evidence="9">CBS 232.78</strain>
    </source>
</reference>
<dbReference type="Gene3D" id="1.20.1250.20">
    <property type="entry name" value="MFS general substrate transporter like domains"/>
    <property type="match status" value="1"/>
</dbReference>
<feature type="transmembrane region" description="Helical" evidence="7">
    <location>
        <begin position="116"/>
        <end position="137"/>
    </location>
</feature>
<dbReference type="AlphaFoldDB" id="A0AAE0NUW3"/>
<dbReference type="InterPro" id="IPR036259">
    <property type="entry name" value="MFS_trans_sf"/>
</dbReference>
<evidence type="ECO:0000256" key="6">
    <source>
        <dbReference type="SAM" id="MobiDB-lite"/>
    </source>
</evidence>
<keyword evidence="10" id="KW-1185">Reference proteome</keyword>
<organism evidence="9 10">
    <name type="scientific">Podospora didyma</name>
    <dbReference type="NCBI Taxonomy" id="330526"/>
    <lineage>
        <taxon>Eukaryota</taxon>
        <taxon>Fungi</taxon>
        <taxon>Dikarya</taxon>
        <taxon>Ascomycota</taxon>
        <taxon>Pezizomycotina</taxon>
        <taxon>Sordariomycetes</taxon>
        <taxon>Sordariomycetidae</taxon>
        <taxon>Sordariales</taxon>
        <taxon>Podosporaceae</taxon>
        <taxon>Podospora</taxon>
    </lineage>
</organism>
<comment type="subcellular location">
    <subcellularLocation>
        <location evidence="1">Endomembrane system</location>
        <topology evidence="1">Multi-pass membrane protein</topology>
    </subcellularLocation>
</comment>
<feature type="transmembrane region" description="Helical" evidence="7">
    <location>
        <begin position="284"/>
        <end position="305"/>
    </location>
</feature>
<dbReference type="GO" id="GO:0012505">
    <property type="term" value="C:endomembrane system"/>
    <property type="evidence" value="ECO:0007669"/>
    <property type="project" value="UniProtKB-SubCell"/>
</dbReference>
<sequence length="564" mass="59119">MEKLPPSPEHSGGGSESGSTVLHELGVTKPNNLHHDEQQLAKVVSIARLILILSGVWVGVLLVALDTTMLATIAGPVSATFDASNQLSWIITTYGIGAAVSQPLSGHLTDIFGRRAGLVVCYVLFIVGTLFCGLSPYSHSSSGGGLGLFLVGRIFQGLGGGSICSITSFIESDIVPIHKRALIEGIGNVAFGATLAVGGAYGGGISDALGWQWAFLIQIPVVLVNALVVICVVRIPALAVKDKTTTTSTKRHIDVVGCVTIILAITLFQYGINTGSSSTFWGRADVIVTLTLSGISSGVCLYWDTCRSTNPLIPVKCLMNCTIASSQLSFFCNSAATAAVLYYVPIYLQVLGVSARDSGVRFIPYAAAFCFGSSGAGFAVKKLGRYYRVNIVVQMFSVAGTACLCSLMGKRTPGWALYVYLVLLGLGFGGAYVTRLMGLLSAAEQDKQAVVQAASWTISSTGSTVGITAASAIFQELLSKGGRLSDALGGDVQLVDRLQKSFEVLGSLTDAKREQVVGVYLDALRGVFFFALGAILLAALASFCMRDNSLLPADADSTTEGKEK</sequence>
<evidence type="ECO:0000313" key="10">
    <source>
        <dbReference type="Proteomes" id="UP001285441"/>
    </source>
</evidence>
<feature type="transmembrane region" description="Helical" evidence="7">
    <location>
        <begin position="182"/>
        <end position="201"/>
    </location>
</feature>
<evidence type="ECO:0000256" key="4">
    <source>
        <dbReference type="ARBA" id="ARBA00022989"/>
    </source>
</evidence>
<reference evidence="9" key="1">
    <citation type="journal article" date="2023" name="Mol. Phylogenet. Evol.">
        <title>Genome-scale phylogeny and comparative genomics of the fungal order Sordariales.</title>
        <authorList>
            <person name="Hensen N."/>
            <person name="Bonometti L."/>
            <person name="Westerberg I."/>
            <person name="Brannstrom I.O."/>
            <person name="Guillou S."/>
            <person name="Cros-Aarteil S."/>
            <person name="Calhoun S."/>
            <person name="Haridas S."/>
            <person name="Kuo A."/>
            <person name="Mondo S."/>
            <person name="Pangilinan J."/>
            <person name="Riley R."/>
            <person name="LaButti K."/>
            <person name="Andreopoulos B."/>
            <person name="Lipzen A."/>
            <person name="Chen C."/>
            <person name="Yan M."/>
            <person name="Daum C."/>
            <person name="Ng V."/>
            <person name="Clum A."/>
            <person name="Steindorff A."/>
            <person name="Ohm R.A."/>
            <person name="Martin F."/>
            <person name="Silar P."/>
            <person name="Natvig D.O."/>
            <person name="Lalanne C."/>
            <person name="Gautier V."/>
            <person name="Ament-Velasquez S.L."/>
            <person name="Kruys A."/>
            <person name="Hutchinson M.I."/>
            <person name="Powell A.J."/>
            <person name="Barry K."/>
            <person name="Miller A.N."/>
            <person name="Grigoriev I.V."/>
            <person name="Debuchy R."/>
            <person name="Gladieux P."/>
            <person name="Hiltunen Thoren M."/>
            <person name="Johannesson H."/>
        </authorList>
    </citation>
    <scope>NUCLEOTIDE SEQUENCE</scope>
    <source>
        <strain evidence="9">CBS 232.78</strain>
    </source>
</reference>
<gene>
    <name evidence="9" type="ORF">B0H63DRAFT_431971</name>
</gene>
<dbReference type="InterPro" id="IPR020846">
    <property type="entry name" value="MFS_dom"/>
</dbReference>
<protein>
    <submittedName>
        <fullName evidence="9">Major facilitator superfamily domain-containing protein</fullName>
    </submittedName>
</protein>
<evidence type="ECO:0000256" key="1">
    <source>
        <dbReference type="ARBA" id="ARBA00004127"/>
    </source>
</evidence>
<dbReference type="SUPFAM" id="SSF103473">
    <property type="entry name" value="MFS general substrate transporter"/>
    <property type="match status" value="1"/>
</dbReference>
<evidence type="ECO:0000256" key="5">
    <source>
        <dbReference type="ARBA" id="ARBA00023136"/>
    </source>
</evidence>
<name>A0AAE0NUW3_9PEZI</name>
<dbReference type="Pfam" id="PF07690">
    <property type="entry name" value="MFS_1"/>
    <property type="match status" value="1"/>
</dbReference>
<evidence type="ECO:0000256" key="2">
    <source>
        <dbReference type="ARBA" id="ARBA00022448"/>
    </source>
</evidence>
<keyword evidence="2" id="KW-0813">Transport</keyword>
<accession>A0AAE0NUW3</accession>
<dbReference type="GO" id="GO:0015174">
    <property type="term" value="F:basic amino acid transmembrane transporter activity"/>
    <property type="evidence" value="ECO:0007669"/>
    <property type="project" value="TreeGrafter"/>
</dbReference>
<feature type="transmembrane region" description="Helical" evidence="7">
    <location>
        <begin position="415"/>
        <end position="433"/>
    </location>
</feature>
<feature type="transmembrane region" description="Helical" evidence="7">
    <location>
        <begin position="317"/>
        <end position="342"/>
    </location>
</feature>
<feature type="transmembrane region" description="Helical" evidence="7">
    <location>
        <begin position="523"/>
        <end position="543"/>
    </location>
</feature>
<dbReference type="EMBL" id="JAULSW010000003">
    <property type="protein sequence ID" value="KAK3387989.1"/>
    <property type="molecule type" value="Genomic_DNA"/>
</dbReference>